<evidence type="ECO:0008006" key="3">
    <source>
        <dbReference type="Google" id="ProtNLM"/>
    </source>
</evidence>
<gene>
    <name evidence="1" type="primary">Acey_s0119.g838</name>
    <name evidence="1" type="ORF">Y032_0119g838</name>
</gene>
<dbReference type="EMBL" id="JARK01001455">
    <property type="protein sequence ID" value="EYB99913.1"/>
    <property type="molecule type" value="Genomic_DNA"/>
</dbReference>
<evidence type="ECO:0000313" key="2">
    <source>
        <dbReference type="Proteomes" id="UP000024635"/>
    </source>
</evidence>
<accession>A0A016TAA0</accession>
<dbReference type="AlphaFoldDB" id="A0A016TAA0"/>
<keyword evidence="2" id="KW-1185">Reference proteome</keyword>
<proteinExistence type="predicted"/>
<sequence length="66" mass="7342">MTLDTVAKHLLEGPLFTLLYAYDVALIADLRAELQHKTQKWQTALADAGLKLNQKKTKDMSSIGRG</sequence>
<name>A0A016TAA0_9BILA</name>
<dbReference type="Proteomes" id="UP000024635">
    <property type="component" value="Unassembled WGS sequence"/>
</dbReference>
<organism evidence="1 2">
    <name type="scientific">Ancylostoma ceylanicum</name>
    <dbReference type="NCBI Taxonomy" id="53326"/>
    <lineage>
        <taxon>Eukaryota</taxon>
        <taxon>Metazoa</taxon>
        <taxon>Ecdysozoa</taxon>
        <taxon>Nematoda</taxon>
        <taxon>Chromadorea</taxon>
        <taxon>Rhabditida</taxon>
        <taxon>Rhabditina</taxon>
        <taxon>Rhabditomorpha</taxon>
        <taxon>Strongyloidea</taxon>
        <taxon>Ancylostomatidae</taxon>
        <taxon>Ancylostomatinae</taxon>
        <taxon>Ancylostoma</taxon>
    </lineage>
</organism>
<comment type="caution">
    <text evidence="1">The sequence shown here is derived from an EMBL/GenBank/DDBJ whole genome shotgun (WGS) entry which is preliminary data.</text>
</comment>
<protein>
    <recommendedName>
        <fullName evidence="3">Reverse transcriptase domain-containing protein</fullName>
    </recommendedName>
</protein>
<reference evidence="2" key="1">
    <citation type="journal article" date="2015" name="Nat. Genet.">
        <title>The genome and transcriptome of the zoonotic hookworm Ancylostoma ceylanicum identify infection-specific gene families.</title>
        <authorList>
            <person name="Schwarz E.M."/>
            <person name="Hu Y."/>
            <person name="Antoshechkin I."/>
            <person name="Miller M.M."/>
            <person name="Sternberg P.W."/>
            <person name="Aroian R.V."/>
        </authorList>
    </citation>
    <scope>NUCLEOTIDE SEQUENCE</scope>
    <source>
        <strain evidence="2">HY135</strain>
    </source>
</reference>
<evidence type="ECO:0000313" key="1">
    <source>
        <dbReference type="EMBL" id="EYB99913.1"/>
    </source>
</evidence>
<dbReference type="OrthoDB" id="418748at2759"/>